<protein>
    <submittedName>
        <fullName evidence="2">Unannotated protein</fullName>
    </submittedName>
</protein>
<dbReference type="InterPro" id="IPR037401">
    <property type="entry name" value="SnoaL-like"/>
</dbReference>
<dbReference type="SUPFAM" id="SSF54427">
    <property type="entry name" value="NTF2-like"/>
    <property type="match status" value="1"/>
</dbReference>
<evidence type="ECO:0000313" key="2">
    <source>
        <dbReference type="EMBL" id="CAB4934021.1"/>
    </source>
</evidence>
<proteinExistence type="predicted"/>
<dbReference type="AlphaFoldDB" id="A0A6J7ITB5"/>
<reference evidence="2" key="1">
    <citation type="submission" date="2020-05" db="EMBL/GenBank/DDBJ databases">
        <authorList>
            <person name="Chiriac C."/>
            <person name="Salcher M."/>
            <person name="Ghai R."/>
            <person name="Kavagutti S V."/>
        </authorList>
    </citation>
    <scope>NUCLEOTIDE SEQUENCE</scope>
</reference>
<dbReference type="InterPro" id="IPR032710">
    <property type="entry name" value="NTF2-like_dom_sf"/>
</dbReference>
<evidence type="ECO:0000259" key="1">
    <source>
        <dbReference type="Pfam" id="PF13577"/>
    </source>
</evidence>
<gene>
    <name evidence="2" type="ORF">UFOPK3674_01354</name>
</gene>
<feature type="domain" description="SnoaL-like" evidence="1">
    <location>
        <begin position="9"/>
        <end position="141"/>
    </location>
</feature>
<organism evidence="2">
    <name type="scientific">freshwater metagenome</name>
    <dbReference type="NCBI Taxonomy" id="449393"/>
    <lineage>
        <taxon>unclassified sequences</taxon>
        <taxon>metagenomes</taxon>
        <taxon>ecological metagenomes</taxon>
    </lineage>
</organism>
<dbReference type="EMBL" id="CAFBMX010000006">
    <property type="protein sequence ID" value="CAB4934021.1"/>
    <property type="molecule type" value="Genomic_DNA"/>
</dbReference>
<sequence>MSISITTEEAAARLALRALADEYAWRTDEYDYDGYAELFTPDAELSSVNPGETEPFFLAKGTEELRGVVHGNDQFARTFHAVENHRIHHLDLEAGTASGVIYCTAHHLIEREGEVPQTLIMLIRYHDEYALTSDGWKFTNRCLRMQWVEYFDEADVSPYPFRRGSADWMDA</sequence>
<dbReference type="Gene3D" id="3.10.450.50">
    <property type="match status" value="1"/>
</dbReference>
<dbReference type="Pfam" id="PF13577">
    <property type="entry name" value="SnoaL_4"/>
    <property type="match status" value="1"/>
</dbReference>
<name>A0A6J7ITB5_9ZZZZ</name>
<accession>A0A6J7ITB5</accession>